<accession>A0A653CSB8</accession>
<keyword evidence="2" id="KW-0235">DNA replication</keyword>
<gene>
    <name evidence="7" type="ORF">CALMAC_LOCUS11453</name>
</gene>
<evidence type="ECO:0000256" key="6">
    <source>
        <dbReference type="SAM" id="MobiDB-lite"/>
    </source>
</evidence>
<keyword evidence="4" id="KW-0238">DNA-binding</keyword>
<evidence type="ECO:0000256" key="5">
    <source>
        <dbReference type="ARBA" id="ARBA00023163"/>
    </source>
</evidence>
<proteinExistence type="predicted"/>
<name>A0A653CSB8_CALMS</name>
<dbReference type="NCBIfam" id="NF010256">
    <property type="entry name" value="PRK13702.1"/>
    <property type="match status" value="1"/>
</dbReference>
<dbReference type="InterPro" id="IPR019661">
    <property type="entry name" value="RepA2"/>
</dbReference>
<evidence type="ECO:0000256" key="4">
    <source>
        <dbReference type="ARBA" id="ARBA00023125"/>
    </source>
</evidence>
<keyword evidence="3" id="KW-0805">Transcription regulation</keyword>
<evidence type="ECO:0000256" key="3">
    <source>
        <dbReference type="ARBA" id="ARBA00023015"/>
    </source>
</evidence>
<evidence type="ECO:0000313" key="7">
    <source>
        <dbReference type="EMBL" id="VEN50820.1"/>
    </source>
</evidence>
<dbReference type="InterPro" id="IPR003446">
    <property type="entry name" value="Plasmid_replication_init_RepA"/>
</dbReference>
<keyword evidence="8" id="KW-1185">Reference proteome</keyword>
<dbReference type="Proteomes" id="UP000410492">
    <property type="component" value="Unassembled WGS sequence"/>
</dbReference>
<dbReference type="NCBIfam" id="NF010313">
    <property type="entry name" value="PRK13750.1"/>
    <property type="match status" value="1"/>
</dbReference>
<dbReference type="GO" id="GO:0003677">
    <property type="term" value="F:DNA binding"/>
    <property type="evidence" value="ECO:0007669"/>
    <property type="project" value="UniProtKB-KW"/>
</dbReference>
<dbReference type="AlphaFoldDB" id="A0A653CSB8"/>
<dbReference type="NCBIfam" id="NF040977">
    <property type="entry name" value="RepA_IncFII_LM"/>
    <property type="match status" value="1"/>
</dbReference>
<dbReference type="EMBL" id="CAACVG010008715">
    <property type="protein sequence ID" value="VEN50820.1"/>
    <property type="molecule type" value="Genomic_DNA"/>
</dbReference>
<dbReference type="GO" id="GO:0006260">
    <property type="term" value="P:DNA replication"/>
    <property type="evidence" value="ECO:0007669"/>
    <property type="project" value="UniProtKB-KW"/>
</dbReference>
<dbReference type="GO" id="GO:0006276">
    <property type="term" value="P:plasmid maintenance"/>
    <property type="evidence" value="ECO:0007669"/>
    <property type="project" value="InterPro"/>
</dbReference>
<evidence type="ECO:0000256" key="1">
    <source>
        <dbReference type="ARBA" id="ARBA00022491"/>
    </source>
</evidence>
<reference evidence="7 8" key="1">
    <citation type="submission" date="2019-01" db="EMBL/GenBank/DDBJ databases">
        <authorList>
            <person name="Sayadi A."/>
        </authorList>
    </citation>
    <scope>NUCLEOTIDE SEQUENCE [LARGE SCALE GENOMIC DNA]</scope>
</reference>
<sequence length="367" mass="42169">MSQAVNAATSSPKRAYRKGNPLSVSERQQALMERRKETHKEIKVYVPTVLKERLQNLCEAEGVSQAEMISRLIADAAQEGVADAQALFTHYRQVKNPNPEFTPREGKKTLPFCRKLMAKAEGFTSRFDFSMHVAFARSLGVRHRMPPLLRRRAIDALLQGLCFHYDPLANRVQRSITNLAIECGLATESKNGNLSITRATRALKFMAELGLITYQTEYDPQIGCNIPTDITFTPALFSTLDVSDVAVVAARRSRVEWENQQREKQRLPRLDMDELIAKAWRFVRERFRSYQSERKSHGLKRARARRDADRTRRDIETIVKRQLTREIAEGRFTGNLDAVRREQARRVKERMLMSRGNNYTRLATATT</sequence>
<evidence type="ECO:0000313" key="8">
    <source>
        <dbReference type="Proteomes" id="UP000410492"/>
    </source>
</evidence>
<dbReference type="NCBIfam" id="TIGR03474">
    <property type="entry name" value="incFII_RepA"/>
    <property type="match status" value="1"/>
</dbReference>
<evidence type="ECO:0008006" key="9">
    <source>
        <dbReference type="Google" id="ProtNLM"/>
    </source>
</evidence>
<keyword evidence="1" id="KW-0678">Repressor</keyword>
<organism evidence="7 8">
    <name type="scientific">Callosobruchus maculatus</name>
    <name type="common">Southern cowpea weevil</name>
    <name type="synonym">Pulse bruchid</name>
    <dbReference type="NCBI Taxonomy" id="64391"/>
    <lineage>
        <taxon>Eukaryota</taxon>
        <taxon>Metazoa</taxon>
        <taxon>Ecdysozoa</taxon>
        <taxon>Arthropoda</taxon>
        <taxon>Hexapoda</taxon>
        <taxon>Insecta</taxon>
        <taxon>Pterygota</taxon>
        <taxon>Neoptera</taxon>
        <taxon>Endopterygota</taxon>
        <taxon>Coleoptera</taxon>
        <taxon>Polyphaga</taxon>
        <taxon>Cucujiformia</taxon>
        <taxon>Chrysomeloidea</taxon>
        <taxon>Chrysomelidae</taxon>
        <taxon>Bruchinae</taxon>
        <taxon>Bruchini</taxon>
        <taxon>Callosobruchus</taxon>
    </lineage>
</organism>
<dbReference type="Pfam" id="PF10723">
    <property type="entry name" value="RepB-RCR_reg"/>
    <property type="match status" value="1"/>
</dbReference>
<feature type="compositionally biased region" description="Polar residues" evidence="6">
    <location>
        <begin position="1"/>
        <end position="12"/>
    </location>
</feature>
<dbReference type="InterPro" id="IPR017837">
    <property type="entry name" value="Plasmid_rep_init_RepA_IncFII"/>
</dbReference>
<keyword evidence="5" id="KW-0804">Transcription</keyword>
<feature type="region of interest" description="Disordered" evidence="6">
    <location>
        <begin position="1"/>
        <end position="30"/>
    </location>
</feature>
<dbReference type="Pfam" id="PF02387">
    <property type="entry name" value="IncFII_repA"/>
    <property type="match status" value="1"/>
</dbReference>
<evidence type="ECO:0000256" key="2">
    <source>
        <dbReference type="ARBA" id="ARBA00022705"/>
    </source>
</evidence>
<protein>
    <recommendedName>
        <fullName evidence="9">Replication initiation protein</fullName>
    </recommendedName>
</protein>